<evidence type="ECO:0000313" key="3">
    <source>
        <dbReference type="EMBL" id="KAK1375137.1"/>
    </source>
</evidence>
<gene>
    <name evidence="3" type="ORF">POM88_031330</name>
</gene>
<keyword evidence="1" id="KW-0175">Coiled coil</keyword>
<name>A0AAD8MJI5_9APIA</name>
<organism evidence="3 4">
    <name type="scientific">Heracleum sosnowskyi</name>
    <dbReference type="NCBI Taxonomy" id="360622"/>
    <lineage>
        <taxon>Eukaryota</taxon>
        <taxon>Viridiplantae</taxon>
        <taxon>Streptophyta</taxon>
        <taxon>Embryophyta</taxon>
        <taxon>Tracheophyta</taxon>
        <taxon>Spermatophyta</taxon>
        <taxon>Magnoliopsida</taxon>
        <taxon>eudicotyledons</taxon>
        <taxon>Gunneridae</taxon>
        <taxon>Pentapetalae</taxon>
        <taxon>asterids</taxon>
        <taxon>campanulids</taxon>
        <taxon>Apiales</taxon>
        <taxon>Apiaceae</taxon>
        <taxon>Apioideae</taxon>
        <taxon>apioid superclade</taxon>
        <taxon>Tordylieae</taxon>
        <taxon>Tordyliinae</taxon>
        <taxon>Heracleum</taxon>
    </lineage>
</organism>
<dbReference type="AlphaFoldDB" id="A0AAD8MJI5"/>
<proteinExistence type="predicted"/>
<keyword evidence="4" id="KW-1185">Reference proteome</keyword>
<evidence type="ECO:0000256" key="1">
    <source>
        <dbReference type="SAM" id="Coils"/>
    </source>
</evidence>
<keyword evidence="2" id="KW-0812">Transmembrane</keyword>
<reference evidence="3" key="1">
    <citation type="submission" date="2023-02" db="EMBL/GenBank/DDBJ databases">
        <title>Genome of toxic invasive species Heracleum sosnowskyi carries increased number of genes despite the absence of recent whole-genome duplications.</title>
        <authorList>
            <person name="Schelkunov M."/>
            <person name="Shtratnikova V."/>
            <person name="Makarenko M."/>
            <person name="Klepikova A."/>
            <person name="Omelchenko D."/>
            <person name="Novikova G."/>
            <person name="Obukhova E."/>
            <person name="Bogdanov V."/>
            <person name="Penin A."/>
            <person name="Logacheva M."/>
        </authorList>
    </citation>
    <scope>NUCLEOTIDE SEQUENCE</scope>
    <source>
        <strain evidence="3">Hsosn_3</strain>
        <tissue evidence="3">Leaf</tissue>
    </source>
</reference>
<evidence type="ECO:0000313" key="4">
    <source>
        <dbReference type="Proteomes" id="UP001237642"/>
    </source>
</evidence>
<accession>A0AAD8MJI5</accession>
<keyword evidence="2" id="KW-0472">Membrane</keyword>
<evidence type="ECO:0000256" key="2">
    <source>
        <dbReference type="SAM" id="Phobius"/>
    </source>
</evidence>
<sequence length="255" mass="28988">MLTRDDRGKLVKATKKKKIRRFEKFNAQAGGYGAGLVDEVLNEWKRRKVAKRQVKTLRLEKDALMVDMDLLQEENEEAFAANQKCLEDQLKKTVNDANSAKEKLEVTVAKLTDAKASNIWKAKRFLPEDINKYRKSLPISFSIVTPASKGCQDGISNQTACCNAIAGYKENITKNVYELCHVSLKDIFFQGVYNKDVKYFQLIVSSVALLIIFSKRKAKAMTLMKLDQLLYCVGSWISCFIEFIDMVYAGINTEL</sequence>
<reference evidence="3" key="2">
    <citation type="submission" date="2023-05" db="EMBL/GenBank/DDBJ databases">
        <authorList>
            <person name="Schelkunov M.I."/>
        </authorList>
    </citation>
    <scope>NUCLEOTIDE SEQUENCE</scope>
    <source>
        <strain evidence="3">Hsosn_3</strain>
        <tissue evidence="3">Leaf</tissue>
    </source>
</reference>
<dbReference type="Proteomes" id="UP001237642">
    <property type="component" value="Unassembled WGS sequence"/>
</dbReference>
<feature type="transmembrane region" description="Helical" evidence="2">
    <location>
        <begin position="228"/>
        <end position="251"/>
    </location>
</feature>
<dbReference type="EMBL" id="JAUIZM010000007">
    <property type="protein sequence ID" value="KAK1375137.1"/>
    <property type="molecule type" value="Genomic_DNA"/>
</dbReference>
<protein>
    <submittedName>
        <fullName evidence="3">Uncharacterized protein</fullName>
    </submittedName>
</protein>
<comment type="caution">
    <text evidence="3">The sequence shown here is derived from an EMBL/GenBank/DDBJ whole genome shotgun (WGS) entry which is preliminary data.</text>
</comment>
<feature type="coiled-coil region" evidence="1">
    <location>
        <begin position="54"/>
        <end position="114"/>
    </location>
</feature>
<keyword evidence="2" id="KW-1133">Transmembrane helix</keyword>